<feature type="compositionally biased region" description="Polar residues" evidence="1">
    <location>
        <begin position="39"/>
        <end position="50"/>
    </location>
</feature>
<reference evidence="2 3" key="1">
    <citation type="submission" date="2013-09" db="EMBL/GenBank/DDBJ databases">
        <title>Corchorus capsularis genome sequencing.</title>
        <authorList>
            <person name="Alam M."/>
            <person name="Haque M.S."/>
            <person name="Islam M.S."/>
            <person name="Emdad E.M."/>
            <person name="Islam M.M."/>
            <person name="Ahmed B."/>
            <person name="Halim A."/>
            <person name="Hossen Q.M.M."/>
            <person name="Hossain M.Z."/>
            <person name="Ahmed R."/>
            <person name="Khan M.M."/>
            <person name="Islam R."/>
            <person name="Rashid M.M."/>
            <person name="Khan S.A."/>
            <person name="Rahman M.S."/>
            <person name="Alam M."/>
        </authorList>
    </citation>
    <scope>NUCLEOTIDE SEQUENCE [LARGE SCALE GENOMIC DNA]</scope>
    <source>
        <strain evidence="3">cv. CVL-1</strain>
        <tissue evidence="2">Whole seedling</tissue>
    </source>
</reference>
<proteinExistence type="predicted"/>
<dbReference type="Proteomes" id="UP000188268">
    <property type="component" value="Unassembled WGS sequence"/>
</dbReference>
<evidence type="ECO:0000313" key="2">
    <source>
        <dbReference type="EMBL" id="OMO84394.1"/>
    </source>
</evidence>
<dbReference type="Gramene" id="OMO84394">
    <property type="protein sequence ID" value="OMO84394"/>
    <property type="gene ID" value="CCACVL1_10837"/>
</dbReference>
<accession>A0A1R3IP80</accession>
<dbReference type="AlphaFoldDB" id="A0A1R3IP80"/>
<comment type="caution">
    <text evidence="2">The sequence shown here is derived from an EMBL/GenBank/DDBJ whole genome shotgun (WGS) entry which is preliminary data.</text>
</comment>
<protein>
    <submittedName>
        <fullName evidence="2">Uncharacterized protein</fullName>
    </submittedName>
</protein>
<evidence type="ECO:0000256" key="1">
    <source>
        <dbReference type="SAM" id="MobiDB-lite"/>
    </source>
</evidence>
<name>A0A1R3IP80_COCAP</name>
<gene>
    <name evidence="2" type="ORF">CCACVL1_10837</name>
</gene>
<organism evidence="2 3">
    <name type="scientific">Corchorus capsularis</name>
    <name type="common">Jute</name>
    <dbReference type="NCBI Taxonomy" id="210143"/>
    <lineage>
        <taxon>Eukaryota</taxon>
        <taxon>Viridiplantae</taxon>
        <taxon>Streptophyta</taxon>
        <taxon>Embryophyta</taxon>
        <taxon>Tracheophyta</taxon>
        <taxon>Spermatophyta</taxon>
        <taxon>Magnoliopsida</taxon>
        <taxon>eudicotyledons</taxon>
        <taxon>Gunneridae</taxon>
        <taxon>Pentapetalae</taxon>
        <taxon>rosids</taxon>
        <taxon>malvids</taxon>
        <taxon>Malvales</taxon>
        <taxon>Malvaceae</taxon>
        <taxon>Grewioideae</taxon>
        <taxon>Apeibeae</taxon>
        <taxon>Corchorus</taxon>
    </lineage>
</organism>
<evidence type="ECO:0000313" key="3">
    <source>
        <dbReference type="Proteomes" id="UP000188268"/>
    </source>
</evidence>
<keyword evidence="3" id="KW-1185">Reference proteome</keyword>
<sequence length="59" mass="6753">MLATTIVKKDGELIEVAAHRFFQTLHLCYRQTEFPKPSKSYSGRSKSGLSINRDIILKK</sequence>
<feature type="region of interest" description="Disordered" evidence="1">
    <location>
        <begin position="34"/>
        <end position="59"/>
    </location>
</feature>
<dbReference type="EMBL" id="AWWV01009728">
    <property type="protein sequence ID" value="OMO84394.1"/>
    <property type="molecule type" value="Genomic_DNA"/>
</dbReference>